<dbReference type="Proteomes" id="UP000001744">
    <property type="component" value="Unassembled WGS sequence"/>
</dbReference>
<evidence type="ECO:0000259" key="1">
    <source>
        <dbReference type="PROSITE" id="PS51725"/>
    </source>
</evidence>
<dbReference type="PANTHER" id="PTHR40624">
    <property type="entry name" value="BIOSYNTHESIS MONOOXYGENASE, PUTATIVE (AFU_ORTHOLOGUE AFUA_1G12025)-RELATED"/>
    <property type="match status" value="1"/>
</dbReference>
<sequence>MAYPTYDPKTHVYIAKIVGKAGEGKNILKYLSAVNEHAVKNEPFTQCYYFATDNENPEFVWGLELYGSKDILENKHKKSDRFLDFAGYLSGATEPLAEPLQLMNYEVVGGFIDKSGDGANPKTDDQVLYVEYTAKSNPEALKAQLKVDDNAETSFIIHSLDNPNLFGTITRYSKASGVVPQPQAVTDADVKVQRISYSGVGYLTHP</sequence>
<dbReference type="STRING" id="402676.B6K6J3"/>
<dbReference type="Gene3D" id="3.30.70.100">
    <property type="match status" value="1"/>
</dbReference>
<organism evidence="2 3">
    <name type="scientific">Schizosaccharomyces japonicus (strain yFS275 / FY16936)</name>
    <name type="common">Fission yeast</name>
    <dbReference type="NCBI Taxonomy" id="402676"/>
    <lineage>
        <taxon>Eukaryota</taxon>
        <taxon>Fungi</taxon>
        <taxon>Dikarya</taxon>
        <taxon>Ascomycota</taxon>
        <taxon>Taphrinomycotina</taxon>
        <taxon>Schizosaccharomycetes</taxon>
        <taxon>Schizosaccharomycetales</taxon>
        <taxon>Schizosaccharomycetaceae</taxon>
        <taxon>Schizosaccharomyces</taxon>
    </lineage>
</organism>
<dbReference type="PROSITE" id="PS51725">
    <property type="entry name" value="ABM"/>
    <property type="match status" value="1"/>
</dbReference>
<feature type="domain" description="ABM" evidence="1">
    <location>
        <begin position="11"/>
        <end position="108"/>
    </location>
</feature>
<dbReference type="GeneID" id="7052588"/>
<name>B6K6J3_SCHJY</name>
<dbReference type="OMA" id="FTSCYYF"/>
<dbReference type="OrthoDB" id="5328688at2759"/>
<dbReference type="HOGENOM" id="CLU_1366949_0_0_1"/>
<dbReference type="AlphaFoldDB" id="B6K6J3"/>
<evidence type="ECO:0000313" key="3">
    <source>
        <dbReference type="Proteomes" id="UP000001744"/>
    </source>
</evidence>
<protein>
    <recommendedName>
        <fullName evidence="1">ABM domain-containing protein</fullName>
    </recommendedName>
</protein>
<proteinExistence type="predicted"/>
<accession>B6K6J3</accession>
<keyword evidence="3" id="KW-1185">Reference proteome</keyword>
<dbReference type="PANTHER" id="PTHR40624:SF1">
    <property type="entry name" value="BIOSYNTHESIS MONOOXYGENASE, PUTATIVE (AFU_ORTHOLOGUE AFUA_1G12025)-RELATED"/>
    <property type="match status" value="1"/>
</dbReference>
<gene>
    <name evidence="2" type="ORF">SJAG_04326</name>
</gene>
<reference evidence="2 3" key="1">
    <citation type="journal article" date="2011" name="Science">
        <title>Comparative functional genomics of the fission yeasts.</title>
        <authorList>
            <person name="Rhind N."/>
            <person name="Chen Z."/>
            <person name="Yassour M."/>
            <person name="Thompson D.A."/>
            <person name="Haas B.J."/>
            <person name="Habib N."/>
            <person name="Wapinski I."/>
            <person name="Roy S."/>
            <person name="Lin M.F."/>
            <person name="Heiman D.I."/>
            <person name="Young S.K."/>
            <person name="Furuya K."/>
            <person name="Guo Y."/>
            <person name="Pidoux A."/>
            <person name="Chen H.M."/>
            <person name="Robbertse B."/>
            <person name="Goldberg J.M."/>
            <person name="Aoki K."/>
            <person name="Bayne E.H."/>
            <person name="Berlin A.M."/>
            <person name="Desjardins C.A."/>
            <person name="Dobbs E."/>
            <person name="Dukaj L."/>
            <person name="Fan L."/>
            <person name="FitzGerald M.G."/>
            <person name="French C."/>
            <person name="Gujja S."/>
            <person name="Hansen K."/>
            <person name="Keifenheim D."/>
            <person name="Levin J.Z."/>
            <person name="Mosher R.A."/>
            <person name="Mueller C.A."/>
            <person name="Pfiffner J."/>
            <person name="Priest M."/>
            <person name="Russ C."/>
            <person name="Smialowska A."/>
            <person name="Swoboda P."/>
            <person name="Sykes S.M."/>
            <person name="Vaughn M."/>
            <person name="Vengrova S."/>
            <person name="Yoder R."/>
            <person name="Zeng Q."/>
            <person name="Allshire R."/>
            <person name="Baulcombe D."/>
            <person name="Birren B.W."/>
            <person name="Brown W."/>
            <person name="Ekwall K."/>
            <person name="Kellis M."/>
            <person name="Leatherwood J."/>
            <person name="Levin H."/>
            <person name="Margalit H."/>
            <person name="Martienssen R."/>
            <person name="Nieduszynski C.A."/>
            <person name="Spatafora J.W."/>
            <person name="Friedman N."/>
            <person name="Dalgaard J.Z."/>
            <person name="Baumann P."/>
            <person name="Niki H."/>
            <person name="Regev A."/>
            <person name="Nusbaum C."/>
        </authorList>
    </citation>
    <scope>NUCLEOTIDE SEQUENCE [LARGE SCALE GENOMIC DNA]</scope>
    <source>
        <strain evidence="3">yFS275 / FY16936</strain>
    </source>
</reference>
<dbReference type="JaponicusDB" id="SJAG_04326"/>
<dbReference type="EMBL" id="KE651167">
    <property type="protein sequence ID" value="EEB09147.1"/>
    <property type="molecule type" value="Genomic_DNA"/>
</dbReference>
<evidence type="ECO:0000313" key="2">
    <source>
        <dbReference type="EMBL" id="EEB09147.1"/>
    </source>
</evidence>
<dbReference type="InterPro" id="IPR007138">
    <property type="entry name" value="ABM_dom"/>
</dbReference>
<dbReference type="VEuPathDB" id="FungiDB:SJAG_04326"/>
<dbReference type="RefSeq" id="XP_002175440.1">
    <property type="nucleotide sequence ID" value="XM_002175404.2"/>
</dbReference>